<keyword evidence="3" id="KW-0966">Cell projection</keyword>
<dbReference type="NCBIfam" id="TIGR03170">
    <property type="entry name" value="flgA_cterm"/>
    <property type="match status" value="1"/>
</dbReference>
<comment type="similarity">
    <text evidence="1">Belongs to the FlgA family.</text>
</comment>
<comment type="function">
    <text evidence="1">Involved in the assembly process of the P-ring formation. It may associate with FlgF on the rod constituting a structure essential for the P-ring assembly or may act as a modulator protein for the P-ring assembly.</text>
</comment>
<dbReference type="PANTHER" id="PTHR36307:SF1">
    <property type="entry name" value="FLAGELLA BASAL BODY P-RING FORMATION PROTEIN FLGA"/>
    <property type="match status" value="1"/>
</dbReference>
<reference evidence="3" key="1">
    <citation type="submission" date="2024-05" db="EMBL/GenBank/DDBJ databases">
        <title>Campylobacter coli isolated from environmental waters in Slovenia.</title>
        <authorList>
            <person name="Zautner A.E."/>
            <person name="Bunk B."/>
            <person name="Riedel T."/>
            <person name="Sproeer C."/>
        </authorList>
    </citation>
    <scope>NUCLEOTIDE SEQUENCE</scope>
    <source>
        <strain evidence="3">CCS1377</strain>
    </source>
</reference>
<sequence length="219" mass="25546">MKKIVLLLFIPFLLLASNLDEVKLALIKEYKNKFPSIIIEQIDLYNNSLPKDFNDYRFLRLSNAKFNKAQGFLRVEFKTPEQFSKNIFFKYFIKARLEIIKSNKDIKKGDLLDVSLYKITLLDFDKIPLNALSKDDNLNLIAKTNIKKNTILKKNMFRDNYLIKKNDIVIGVLNEGDLRMSVELTALENGNLNKKIRLKNKEGRTMQGIVIDKNKVEIQ</sequence>
<protein>
    <recommendedName>
        <fullName evidence="1">Flagella basal body P-ring formation protein FlgA</fullName>
    </recommendedName>
</protein>
<proteinExistence type="inferred from homology"/>
<dbReference type="GO" id="GO:0044780">
    <property type="term" value="P:bacterial-type flagellum assembly"/>
    <property type="evidence" value="ECO:0007669"/>
    <property type="project" value="InterPro"/>
</dbReference>
<comment type="subcellular location">
    <subcellularLocation>
        <location evidence="1">Periplasm</location>
    </subcellularLocation>
</comment>
<dbReference type="InterPro" id="IPR017585">
    <property type="entry name" value="SAF_FlgA"/>
</dbReference>
<keyword evidence="1" id="KW-0574">Periplasm</keyword>
<dbReference type="InterPro" id="IPR039246">
    <property type="entry name" value="Flagellar_FlgA"/>
</dbReference>
<keyword evidence="3" id="KW-0282">Flagellum</keyword>
<evidence type="ECO:0000259" key="2">
    <source>
        <dbReference type="Pfam" id="PF13144"/>
    </source>
</evidence>
<keyword evidence="1" id="KW-1005">Bacterial flagellum biogenesis</keyword>
<dbReference type="RefSeq" id="WP_348518178.1">
    <property type="nucleotide sequence ID" value="NZ_CP155620.1"/>
</dbReference>
<accession>A0AAU7E7A5</accession>
<evidence type="ECO:0000313" key="3">
    <source>
        <dbReference type="EMBL" id="XBJ28577.1"/>
    </source>
</evidence>
<name>A0AAU7E7A5_9BACT</name>
<gene>
    <name evidence="3" type="primary">flgA</name>
    <name evidence="3" type="ORF">AAH949_05580</name>
</gene>
<evidence type="ECO:0000256" key="1">
    <source>
        <dbReference type="RuleBase" id="RU362063"/>
    </source>
</evidence>
<feature type="domain" description="Flagella basal body P-ring formation protein FlgA SAF" evidence="2">
    <location>
        <begin position="98"/>
        <end position="218"/>
    </location>
</feature>
<dbReference type="Pfam" id="PF13144">
    <property type="entry name" value="ChapFlgA"/>
    <property type="match status" value="1"/>
</dbReference>
<dbReference type="PANTHER" id="PTHR36307">
    <property type="entry name" value="FLAGELLA BASAL BODY P-RING FORMATION PROTEIN FLGA"/>
    <property type="match status" value="1"/>
</dbReference>
<organism evidence="3">
    <name type="scientific">Campylobacter sp. CCS1377</name>
    <dbReference type="NCBI Taxonomy" id="3158229"/>
    <lineage>
        <taxon>Bacteria</taxon>
        <taxon>Pseudomonadati</taxon>
        <taxon>Campylobacterota</taxon>
        <taxon>Epsilonproteobacteria</taxon>
        <taxon>Campylobacterales</taxon>
        <taxon>Campylobacteraceae</taxon>
        <taxon>Campylobacter</taxon>
    </lineage>
</organism>
<dbReference type="Gene3D" id="2.30.30.760">
    <property type="match status" value="1"/>
</dbReference>
<dbReference type="EMBL" id="CP155620">
    <property type="protein sequence ID" value="XBJ28577.1"/>
    <property type="molecule type" value="Genomic_DNA"/>
</dbReference>
<dbReference type="AlphaFoldDB" id="A0AAU7E7A5"/>
<keyword evidence="3" id="KW-0969">Cilium</keyword>
<dbReference type="GO" id="GO:0042597">
    <property type="term" value="C:periplasmic space"/>
    <property type="evidence" value="ECO:0007669"/>
    <property type="project" value="UniProtKB-SubCell"/>
</dbReference>